<protein>
    <submittedName>
        <fullName evidence="3">Putative mannose-1-phosphate guanylyltransferase /mannose-6-phosphate isomerase</fullName>
    </submittedName>
</protein>
<dbReference type="Pfam" id="PF07883">
    <property type="entry name" value="Cupin_2"/>
    <property type="match status" value="1"/>
</dbReference>
<feature type="domain" description="Cupin type-2" evidence="2">
    <location>
        <begin position="43"/>
        <end position="109"/>
    </location>
</feature>
<keyword evidence="3" id="KW-0808">Transferase</keyword>
<dbReference type="PANTHER" id="PTHR35848">
    <property type="entry name" value="OXALATE-BINDING PROTEIN"/>
    <property type="match status" value="1"/>
</dbReference>
<keyword evidence="3" id="KW-0413">Isomerase</keyword>
<dbReference type="InterPro" id="IPR011051">
    <property type="entry name" value="RmlC_Cupin_sf"/>
</dbReference>
<dbReference type="GO" id="GO:0046872">
    <property type="term" value="F:metal ion binding"/>
    <property type="evidence" value="ECO:0007669"/>
    <property type="project" value="UniProtKB-KW"/>
</dbReference>
<evidence type="ECO:0000256" key="1">
    <source>
        <dbReference type="ARBA" id="ARBA00022723"/>
    </source>
</evidence>
<sequence>MIRRADAVTVTICPKFGGPGDTWAAHILNEGEFEGKGRLFNRTVLKPGVGIGKHRHTNEFEVYYILKGEGLYDDNGSKVKVGAGDMTLCPDGEEHGILNTGTEDLEMIALILFAGK</sequence>
<evidence type="ECO:0000313" key="4">
    <source>
        <dbReference type="Proteomes" id="UP000505077"/>
    </source>
</evidence>
<gene>
    <name evidence="3" type="ORF">ZNDK_0690</name>
</gene>
<dbReference type="EMBL" id="BLLL01000007">
    <property type="protein sequence ID" value="GFH62919.1"/>
    <property type="molecule type" value="Genomic_DNA"/>
</dbReference>
<dbReference type="Proteomes" id="UP000505077">
    <property type="component" value="Unassembled WGS sequence"/>
</dbReference>
<keyword evidence="3" id="KW-0548">Nucleotidyltransferase</keyword>
<dbReference type="Gene3D" id="2.60.120.10">
    <property type="entry name" value="Jelly Rolls"/>
    <property type="match status" value="1"/>
</dbReference>
<dbReference type="SUPFAM" id="SSF51182">
    <property type="entry name" value="RmlC-like cupins"/>
    <property type="match status" value="1"/>
</dbReference>
<dbReference type="InterPro" id="IPR051610">
    <property type="entry name" value="GPI/OXD"/>
</dbReference>
<accession>A0A6L2R5V6</accession>
<evidence type="ECO:0000259" key="2">
    <source>
        <dbReference type="Pfam" id="PF07883"/>
    </source>
</evidence>
<dbReference type="GO" id="GO:0016853">
    <property type="term" value="F:isomerase activity"/>
    <property type="evidence" value="ECO:0007669"/>
    <property type="project" value="UniProtKB-KW"/>
</dbReference>
<reference evidence="3 4" key="1">
    <citation type="journal article" date="2020" name="ISME J.">
        <title>Parallel Reductive Genome Evolution in Desulfovibrio Ectosymbionts Independently Acquired by Trichonympha Protists in the Termite Gut.</title>
        <authorList>
            <person name="Takeuchi M."/>
            <person name="Kuwahara H."/>
            <person name="Murakami T."/>
            <person name="Takahashi K."/>
            <person name="Kajitani R."/>
            <person name="Toyoda A."/>
            <person name="Itoh T."/>
            <person name="Ohkuma M."/>
            <person name="Hongoh Y."/>
        </authorList>
    </citation>
    <scope>NUCLEOTIDE SEQUENCE [LARGE SCALE GENOMIC DNA]</scope>
    <source>
        <strain evidence="3">ZnDsv-02</strain>
    </source>
</reference>
<dbReference type="InterPro" id="IPR014710">
    <property type="entry name" value="RmlC-like_jellyroll"/>
</dbReference>
<dbReference type="AlphaFoldDB" id="A0A6L2R5V6"/>
<evidence type="ECO:0000313" key="3">
    <source>
        <dbReference type="EMBL" id="GFH62919.1"/>
    </source>
</evidence>
<name>A0A6L2R5V6_9BACT</name>
<dbReference type="GO" id="GO:0016779">
    <property type="term" value="F:nucleotidyltransferase activity"/>
    <property type="evidence" value="ECO:0007669"/>
    <property type="project" value="UniProtKB-KW"/>
</dbReference>
<organism evidence="3 4">
    <name type="scientific">Candidatus Desulfovibrio kirbyi</name>
    <dbReference type="NCBI Taxonomy" id="2696086"/>
    <lineage>
        <taxon>Bacteria</taxon>
        <taxon>Pseudomonadati</taxon>
        <taxon>Thermodesulfobacteriota</taxon>
        <taxon>Desulfovibrionia</taxon>
        <taxon>Desulfovibrionales</taxon>
        <taxon>Desulfovibrionaceae</taxon>
        <taxon>Desulfovibrio</taxon>
    </lineage>
</organism>
<dbReference type="CDD" id="cd02221">
    <property type="entry name" value="cupin_TM1287-like"/>
    <property type="match status" value="1"/>
</dbReference>
<proteinExistence type="predicted"/>
<dbReference type="InterPro" id="IPR013096">
    <property type="entry name" value="Cupin_2"/>
</dbReference>
<dbReference type="PANTHER" id="PTHR35848:SF6">
    <property type="entry name" value="CUPIN TYPE-2 DOMAIN-CONTAINING PROTEIN"/>
    <property type="match status" value="1"/>
</dbReference>
<keyword evidence="1" id="KW-0479">Metal-binding</keyword>
<comment type="caution">
    <text evidence="3">The sequence shown here is derived from an EMBL/GenBank/DDBJ whole genome shotgun (WGS) entry which is preliminary data.</text>
</comment>